<dbReference type="Proteomes" id="UP000050482">
    <property type="component" value="Unassembled WGS sequence"/>
</dbReference>
<dbReference type="InterPro" id="IPR006016">
    <property type="entry name" value="UspA"/>
</dbReference>
<dbReference type="OrthoDB" id="9777884at2"/>
<accession>A0A0N8PPX6</accession>
<evidence type="ECO:0000256" key="1">
    <source>
        <dbReference type="ARBA" id="ARBA00008791"/>
    </source>
</evidence>
<dbReference type="CDD" id="cd00293">
    <property type="entry name" value="USP-like"/>
    <property type="match status" value="1"/>
</dbReference>
<comment type="caution">
    <text evidence="3">The sequence shown here is derived from an EMBL/GenBank/DDBJ whole genome shotgun (WGS) entry which is preliminary data.</text>
</comment>
<evidence type="ECO:0000313" key="4">
    <source>
        <dbReference type="Proteomes" id="UP000050482"/>
    </source>
</evidence>
<dbReference type="InterPro" id="IPR006015">
    <property type="entry name" value="Universal_stress_UspA"/>
</dbReference>
<dbReference type="PATRIC" id="fig|471514.4.peg.178"/>
<dbReference type="RefSeq" id="WP_054967315.1">
    <property type="nucleotide sequence ID" value="NZ_LJCO01000008.1"/>
</dbReference>
<dbReference type="PRINTS" id="PR01438">
    <property type="entry name" value="UNVRSLSTRESS"/>
</dbReference>
<reference evidence="3 4" key="1">
    <citation type="submission" date="2015-09" db="EMBL/GenBank/DDBJ databases">
        <title>Draft genome sequence of Alicyclobacillus ferrooxydans DSM 22381.</title>
        <authorList>
            <person name="Hemp J."/>
        </authorList>
    </citation>
    <scope>NUCLEOTIDE SEQUENCE [LARGE SCALE GENOMIC DNA]</scope>
    <source>
        <strain evidence="3 4">TC-34</strain>
    </source>
</reference>
<evidence type="ECO:0000259" key="2">
    <source>
        <dbReference type="Pfam" id="PF00582"/>
    </source>
</evidence>
<dbReference type="Gene3D" id="3.40.50.620">
    <property type="entry name" value="HUPs"/>
    <property type="match status" value="1"/>
</dbReference>
<protein>
    <recommendedName>
        <fullName evidence="2">UspA domain-containing protein</fullName>
    </recommendedName>
</protein>
<dbReference type="EMBL" id="LJCO01000008">
    <property type="protein sequence ID" value="KPV45549.1"/>
    <property type="molecule type" value="Genomic_DNA"/>
</dbReference>
<dbReference type="STRING" id="471514.AN477_00990"/>
<dbReference type="PANTHER" id="PTHR46268">
    <property type="entry name" value="STRESS RESPONSE PROTEIN NHAX"/>
    <property type="match status" value="1"/>
</dbReference>
<dbReference type="SUPFAM" id="SSF52402">
    <property type="entry name" value="Adenine nucleotide alpha hydrolases-like"/>
    <property type="match status" value="1"/>
</dbReference>
<dbReference type="PANTHER" id="PTHR46268:SF6">
    <property type="entry name" value="UNIVERSAL STRESS PROTEIN UP12"/>
    <property type="match status" value="1"/>
</dbReference>
<gene>
    <name evidence="3" type="ORF">AN477_00990</name>
</gene>
<name>A0A0N8PPX6_9BACL</name>
<dbReference type="Pfam" id="PF00582">
    <property type="entry name" value="Usp"/>
    <property type="match status" value="1"/>
</dbReference>
<keyword evidence="4" id="KW-1185">Reference proteome</keyword>
<proteinExistence type="inferred from homology"/>
<dbReference type="InterPro" id="IPR014729">
    <property type="entry name" value="Rossmann-like_a/b/a_fold"/>
</dbReference>
<comment type="similarity">
    <text evidence="1">Belongs to the universal stress protein A family.</text>
</comment>
<feature type="domain" description="UspA" evidence="2">
    <location>
        <begin position="2"/>
        <end position="135"/>
    </location>
</feature>
<organism evidence="3 4">
    <name type="scientific">Alicyclobacillus ferrooxydans</name>
    <dbReference type="NCBI Taxonomy" id="471514"/>
    <lineage>
        <taxon>Bacteria</taxon>
        <taxon>Bacillati</taxon>
        <taxon>Bacillota</taxon>
        <taxon>Bacilli</taxon>
        <taxon>Bacillales</taxon>
        <taxon>Alicyclobacillaceae</taxon>
        <taxon>Alicyclobacillus</taxon>
    </lineage>
</organism>
<sequence length="137" mass="15420">MERIVVAVDGSETRKLVSMVNTLMDRFEEAELIAIYVSPAETLRFGNVPEHYEQALVERLREHVTHTLWHRLGNRVQFYNERGHPVHTICRAAVKLGANLIVIGSHTQGAVDRMLLGSTSQGVVHRSEIPVLVVKES</sequence>
<dbReference type="AlphaFoldDB" id="A0A0N8PPX6"/>
<evidence type="ECO:0000313" key="3">
    <source>
        <dbReference type="EMBL" id="KPV45549.1"/>
    </source>
</evidence>